<evidence type="ECO:0000256" key="7">
    <source>
        <dbReference type="ARBA" id="ARBA00022598"/>
    </source>
</evidence>
<evidence type="ECO:0000256" key="6">
    <source>
        <dbReference type="ARBA" id="ARBA00022475"/>
    </source>
</evidence>
<dbReference type="PANTHER" id="PTHR43107:SF15">
    <property type="entry name" value="FATTY ACID TRANSPORT PROTEIN 3, ISOFORM A"/>
    <property type="match status" value="1"/>
</dbReference>
<reference evidence="23 24" key="1">
    <citation type="submission" date="2016-05" db="EMBL/GenBank/DDBJ databases">
        <title>Genome sequencing of Trichophyton rubrum CMCC(F)T1i isolated from hair.</title>
        <authorList>
            <person name="Zhan P."/>
            <person name="Tao Y."/>
            <person name="Liu W."/>
        </authorList>
    </citation>
    <scope>NUCLEOTIDE SEQUENCE [LARGE SCALE GENOMIC DNA]</scope>
    <source>
        <strain evidence="24">CMCC(F)T1i</strain>
    </source>
</reference>
<dbReference type="PANTHER" id="PTHR43107">
    <property type="entry name" value="LONG-CHAIN FATTY ACID TRANSPORT PROTEIN"/>
    <property type="match status" value="1"/>
</dbReference>
<evidence type="ECO:0000256" key="17">
    <source>
        <dbReference type="ARBA" id="ARBA00060276"/>
    </source>
</evidence>
<dbReference type="GO" id="GO:0005524">
    <property type="term" value="F:ATP binding"/>
    <property type="evidence" value="ECO:0007669"/>
    <property type="project" value="UniProtKB-KW"/>
</dbReference>
<dbReference type="FunFam" id="3.40.50.12780:FF:000019">
    <property type="entry name" value="Long-chain fatty acid transporter"/>
    <property type="match status" value="1"/>
</dbReference>
<evidence type="ECO:0000256" key="19">
    <source>
        <dbReference type="ARBA" id="ARBA00078285"/>
    </source>
</evidence>
<keyword evidence="13" id="KW-0445">Lipid transport</keyword>
<feature type="transmembrane region" description="Helical" evidence="20">
    <location>
        <begin position="142"/>
        <end position="161"/>
    </location>
</feature>
<comment type="function">
    <text evidence="17">Acyl-CoA synthetase required for both the import of long chain fatty acids (LCFAs) (C14-C18) and the activation very long chain fatty acids (VLCFAs) (C20-C26) by esterification of the fatty acids into metabolically active CoA-thioesters for subsequent degradation or incorporation into phospholipids. The transport and fatty acyl-CoA synthetase activities are genetically separable and are thus independent activities. Esterifies VLCFAs in the peroxisome matrix. The VLCFAs are actively transported into peroxisomes by a PXA1-PXA2 heterodimeric transporter in the peroxisomal membrane.</text>
</comment>
<organism evidence="23 24">
    <name type="scientific">Trichophyton rubrum</name>
    <name type="common">Athlete's foot fungus</name>
    <name type="synonym">Epidermophyton rubrum</name>
    <dbReference type="NCBI Taxonomy" id="5551"/>
    <lineage>
        <taxon>Eukaryota</taxon>
        <taxon>Fungi</taxon>
        <taxon>Dikarya</taxon>
        <taxon>Ascomycota</taxon>
        <taxon>Pezizomycotina</taxon>
        <taxon>Eurotiomycetes</taxon>
        <taxon>Eurotiomycetidae</taxon>
        <taxon>Onygenales</taxon>
        <taxon>Arthrodermataceae</taxon>
        <taxon>Trichophyton</taxon>
    </lineage>
</organism>
<evidence type="ECO:0000256" key="20">
    <source>
        <dbReference type="SAM" id="Phobius"/>
    </source>
</evidence>
<evidence type="ECO:0000256" key="3">
    <source>
        <dbReference type="ARBA" id="ARBA00004651"/>
    </source>
</evidence>
<dbReference type="InterPro" id="IPR042099">
    <property type="entry name" value="ANL_N_sf"/>
</dbReference>
<protein>
    <recommendedName>
        <fullName evidence="18">Very long-chain fatty acid transport protein</fullName>
    </recommendedName>
    <alternativeName>
        <fullName evidence="19">Very-long-chain acyl-CoA synthetase</fullName>
    </alternativeName>
</protein>
<dbReference type="FunFam" id="3.30.300.30:FF:000002">
    <property type="entry name" value="Long-chain fatty acid transport protein 1"/>
    <property type="match status" value="1"/>
</dbReference>
<dbReference type="VEuPathDB" id="FungiDB:TERG_04810"/>
<name>A0A178EYJ6_TRIRU</name>
<comment type="catalytic activity">
    <reaction evidence="16">
        <text>a very long-chain fatty acid + ATP + CoA = a very long-chain fatty acyl-CoA + AMP + diphosphate</text>
        <dbReference type="Rhea" id="RHEA:54536"/>
        <dbReference type="ChEBI" id="CHEBI:30616"/>
        <dbReference type="ChEBI" id="CHEBI:33019"/>
        <dbReference type="ChEBI" id="CHEBI:57287"/>
        <dbReference type="ChEBI" id="CHEBI:58950"/>
        <dbReference type="ChEBI" id="CHEBI:138261"/>
        <dbReference type="ChEBI" id="CHEBI:456215"/>
    </reaction>
</comment>
<evidence type="ECO:0000256" key="14">
    <source>
        <dbReference type="ARBA" id="ARBA00023136"/>
    </source>
</evidence>
<evidence type="ECO:0000259" key="22">
    <source>
        <dbReference type="Pfam" id="PF13193"/>
    </source>
</evidence>
<keyword evidence="9 20" id="KW-0812">Transmembrane</keyword>
<comment type="subcellular location">
    <subcellularLocation>
        <location evidence="3">Cell membrane</location>
        <topology evidence="3">Multi-pass membrane protein</topology>
    </subcellularLocation>
    <subcellularLocation>
        <location evidence="1">Lipid droplet</location>
    </subcellularLocation>
    <subcellularLocation>
        <location evidence="2">Peroxisome membrane</location>
        <topology evidence="2">Multi-pass membrane protein</topology>
    </subcellularLocation>
</comment>
<evidence type="ECO:0000256" key="8">
    <source>
        <dbReference type="ARBA" id="ARBA00022677"/>
    </source>
</evidence>
<dbReference type="PROSITE" id="PS00455">
    <property type="entry name" value="AMP_BINDING"/>
    <property type="match status" value="1"/>
</dbReference>
<keyword evidence="11" id="KW-0067">ATP-binding</keyword>
<feature type="domain" description="AMP-binding enzyme C-terminal" evidence="22">
    <location>
        <begin position="540"/>
        <end position="625"/>
    </location>
</feature>
<dbReference type="Pfam" id="PF00501">
    <property type="entry name" value="AMP-binding"/>
    <property type="match status" value="1"/>
</dbReference>
<evidence type="ECO:0000256" key="18">
    <source>
        <dbReference type="ARBA" id="ARBA00068795"/>
    </source>
</evidence>
<feature type="transmembrane region" description="Helical" evidence="20">
    <location>
        <begin position="294"/>
        <end position="314"/>
    </location>
</feature>
<evidence type="ECO:0000256" key="9">
    <source>
        <dbReference type="ARBA" id="ARBA00022692"/>
    </source>
</evidence>
<evidence type="ECO:0000313" key="23">
    <source>
        <dbReference type="EMBL" id="OAL64463.1"/>
    </source>
</evidence>
<dbReference type="Pfam" id="PF13193">
    <property type="entry name" value="AMP-binding_C"/>
    <property type="match status" value="1"/>
</dbReference>
<dbReference type="GO" id="GO:0009898">
    <property type="term" value="C:cytoplasmic side of plasma membrane"/>
    <property type="evidence" value="ECO:0007669"/>
    <property type="project" value="TreeGrafter"/>
</dbReference>
<proteinExistence type="inferred from homology"/>
<comment type="caution">
    <text evidence="23">The sequence shown here is derived from an EMBL/GenBank/DDBJ whole genome shotgun (WGS) entry which is preliminary data.</text>
</comment>
<keyword evidence="7" id="KW-0436">Ligase</keyword>
<dbReference type="GO" id="GO:0005778">
    <property type="term" value="C:peroxisomal membrane"/>
    <property type="evidence" value="ECO:0007669"/>
    <property type="project" value="UniProtKB-SubCell"/>
</dbReference>
<gene>
    <name evidence="23" type="ORF">A7C99_3897</name>
</gene>
<evidence type="ECO:0000256" key="13">
    <source>
        <dbReference type="ARBA" id="ARBA00023055"/>
    </source>
</evidence>
<dbReference type="Gene3D" id="3.40.50.12780">
    <property type="entry name" value="N-terminal domain of ligase-like"/>
    <property type="match status" value="1"/>
</dbReference>
<evidence type="ECO:0000256" key="4">
    <source>
        <dbReference type="ARBA" id="ARBA00006432"/>
    </source>
</evidence>
<evidence type="ECO:0000256" key="16">
    <source>
        <dbReference type="ARBA" id="ARBA00051585"/>
    </source>
</evidence>
<keyword evidence="8" id="KW-0551">Lipid droplet</keyword>
<keyword evidence="10" id="KW-0547">Nucleotide-binding</keyword>
<dbReference type="AlphaFoldDB" id="A0A178EYJ6"/>
<comment type="similarity">
    <text evidence="4">Belongs to the ATP-dependent AMP-binding enzyme family.</text>
</comment>
<dbReference type="SUPFAM" id="SSF56801">
    <property type="entry name" value="Acetyl-CoA synthetase-like"/>
    <property type="match status" value="1"/>
</dbReference>
<dbReference type="InterPro" id="IPR020845">
    <property type="entry name" value="AMP-binding_CS"/>
</dbReference>
<keyword evidence="14 20" id="KW-0472">Membrane</keyword>
<evidence type="ECO:0000256" key="1">
    <source>
        <dbReference type="ARBA" id="ARBA00004502"/>
    </source>
</evidence>
<dbReference type="GO" id="GO:0005324">
    <property type="term" value="F:long-chain fatty acid transmembrane transporter activity"/>
    <property type="evidence" value="ECO:0007669"/>
    <property type="project" value="TreeGrafter"/>
</dbReference>
<accession>A0A178EYJ6</accession>
<dbReference type="GO" id="GO:0005811">
    <property type="term" value="C:lipid droplet"/>
    <property type="evidence" value="ECO:0007669"/>
    <property type="project" value="UniProtKB-SubCell"/>
</dbReference>
<evidence type="ECO:0000256" key="15">
    <source>
        <dbReference type="ARBA" id="ARBA00023140"/>
    </source>
</evidence>
<dbReference type="InterPro" id="IPR000873">
    <property type="entry name" value="AMP-dep_synth/lig_dom"/>
</dbReference>
<keyword evidence="6" id="KW-1003">Cell membrane</keyword>
<evidence type="ECO:0000256" key="11">
    <source>
        <dbReference type="ARBA" id="ARBA00022840"/>
    </source>
</evidence>
<evidence type="ECO:0000256" key="10">
    <source>
        <dbReference type="ARBA" id="ARBA00022741"/>
    </source>
</evidence>
<keyword evidence="5" id="KW-0813">Transport</keyword>
<keyword evidence="12 20" id="KW-1133">Transmembrane helix</keyword>
<dbReference type="Gene3D" id="3.30.300.30">
    <property type="match status" value="1"/>
</dbReference>
<dbReference type="Proteomes" id="UP000243015">
    <property type="component" value="Unassembled WGS sequence"/>
</dbReference>
<dbReference type="InterPro" id="IPR045851">
    <property type="entry name" value="AMP-bd_C_sf"/>
</dbReference>
<dbReference type="InterPro" id="IPR025110">
    <property type="entry name" value="AMP-bd_C"/>
</dbReference>
<dbReference type="EMBL" id="LHPM01000015">
    <property type="protein sequence ID" value="OAL64463.1"/>
    <property type="molecule type" value="Genomic_DNA"/>
</dbReference>
<evidence type="ECO:0000256" key="12">
    <source>
        <dbReference type="ARBA" id="ARBA00022989"/>
    </source>
</evidence>
<feature type="domain" description="AMP-dependent synthetase/ligase" evidence="21">
    <location>
        <begin position="94"/>
        <end position="467"/>
    </location>
</feature>
<evidence type="ECO:0000256" key="5">
    <source>
        <dbReference type="ARBA" id="ARBA00022448"/>
    </source>
</evidence>
<dbReference type="GO" id="GO:0004467">
    <property type="term" value="F:long-chain fatty acid-CoA ligase activity"/>
    <property type="evidence" value="ECO:0007669"/>
    <property type="project" value="TreeGrafter"/>
</dbReference>
<evidence type="ECO:0000313" key="24">
    <source>
        <dbReference type="Proteomes" id="UP000243015"/>
    </source>
</evidence>
<keyword evidence="15" id="KW-0576">Peroxisome</keyword>
<sequence length="676" mass="75395">MISAAGRSLIDDSWDGRIEIRYRLPDLPDIPLSVAGPAAVATFAYLNARLAISHDLGLITRYVRALIRGALKDRSNKWNHFYLLEEFALDPKKAKEVFIVYQGKEWTYRQTYDIALRYGNWFRNVHNVNAGEVVAMDFMNSATFVFVWMGLWSIGALPAFINYNLTAAPLAHCVKVSTARLLLVDNEVRHAVPPEMVEKLGAPDFREKGGAVEVVFHDESLQAKILQREPWRAPDTDRQGQARSDAGILIYTSGTTGMPKAAILPWAKLLLAGTFVSKWLGFSKSDRVYTCMPLYHSTAAVLGFFACLASGTTLCIGHRFSASHYWDDVRATNATVVQYVGETMRYLLATPTQKDPETGEDLDKKHNVRLAYGNGLRPDVWDKVKERFGIPTIGELYSATESTSGLWNLSSNSFTAGSIGRSGLIADLILGTSAAIVKLDHDTELPWRDPKTGLCQRMPRGEPGELLYALDAANIKDKFQGYFNNPNASNTKVLRDVLKKGDAWFRTGDVIRYDAEGRWYFSDRIGDTFRWRGENVSTNEVAEVLGSHPQVHETNVYGVLLPHHEGRAGCAALIMEGVDPDAEKLEPSAAFLSSLGEHVTANLPKYAAPLFLRITRALETTGNNKQQKTLLRAEGVDPNVLESKNSKDLLYWLRGKTYVPFEKKDWEKLNAGQVKL</sequence>
<evidence type="ECO:0000256" key="2">
    <source>
        <dbReference type="ARBA" id="ARBA00004585"/>
    </source>
</evidence>
<evidence type="ECO:0000259" key="21">
    <source>
        <dbReference type="Pfam" id="PF00501"/>
    </source>
</evidence>
<dbReference type="GO" id="GO:0044539">
    <property type="term" value="P:long-chain fatty acid import into cell"/>
    <property type="evidence" value="ECO:0007669"/>
    <property type="project" value="TreeGrafter"/>
</dbReference>